<dbReference type="InterPro" id="IPR002347">
    <property type="entry name" value="SDR_fam"/>
</dbReference>
<dbReference type="CDD" id="cd05233">
    <property type="entry name" value="SDR_c"/>
    <property type="match status" value="1"/>
</dbReference>
<dbReference type="InterPro" id="IPR057326">
    <property type="entry name" value="KR_dom"/>
</dbReference>
<dbReference type="PRINTS" id="PR00080">
    <property type="entry name" value="SDRFAMILY"/>
</dbReference>
<feature type="domain" description="Ketoreductase" evidence="4">
    <location>
        <begin position="6"/>
        <end position="198"/>
    </location>
</feature>
<dbReference type="InterPro" id="IPR020904">
    <property type="entry name" value="Sc_DH/Rdtase_CS"/>
</dbReference>
<comment type="similarity">
    <text evidence="1 3">Belongs to the short-chain dehydrogenases/reductases (SDR) family.</text>
</comment>
<gene>
    <name evidence="5" type="ORF">BW143_16295</name>
</gene>
<dbReference type="AlphaFoldDB" id="A0A1R1S388"/>
<name>A0A1R1S388_9BACI</name>
<dbReference type="GO" id="GO:0008206">
    <property type="term" value="P:bile acid metabolic process"/>
    <property type="evidence" value="ECO:0007669"/>
    <property type="project" value="UniProtKB-ARBA"/>
</dbReference>
<dbReference type="FunFam" id="3.40.50.720:FF:000084">
    <property type="entry name" value="Short-chain dehydrogenase reductase"/>
    <property type="match status" value="1"/>
</dbReference>
<dbReference type="OrthoDB" id="9790146at2"/>
<dbReference type="PANTHER" id="PTHR42760:SF40">
    <property type="entry name" value="3-OXOACYL-[ACYL-CARRIER-PROTEIN] REDUCTASE, CHLOROPLASTIC"/>
    <property type="match status" value="1"/>
</dbReference>
<evidence type="ECO:0000256" key="1">
    <source>
        <dbReference type="ARBA" id="ARBA00006484"/>
    </source>
</evidence>
<dbReference type="Proteomes" id="UP000187367">
    <property type="component" value="Unassembled WGS sequence"/>
</dbReference>
<accession>A0A1R1S388</accession>
<dbReference type="GO" id="GO:0016616">
    <property type="term" value="F:oxidoreductase activity, acting on the CH-OH group of donors, NAD or NADP as acceptor"/>
    <property type="evidence" value="ECO:0007669"/>
    <property type="project" value="TreeGrafter"/>
</dbReference>
<reference evidence="5 6" key="1">
    <citation type="submission" date="2017-01" db="EMBL/GenBank/DDBJ databases">
        <title>Bacillus phylogenomics.</title>
        <authorList>
            <person name="Dunlap C."/>
        </authorList>
    </citation>
    <scope>NUCLEOTIDE SEQUENCE [LARGE SCALE GENOMIC DNA]</scope>
    <source>
        <strain evidence="5 6">NRRL B-41282</strain>
    </source>
</reference>
<dbReference type="PRINTS" id="PR00081">
    <property type="entry name" value="GDHRDH"/>
</dbReference>
<dbReference type="RefSeq" id="WP_076758036.1">
    <property type="nucleotide sequence ID" value="NZ_JARMMH010000007.1"/>
</dbReference>
<dbReference type="SUPFAM" id="SSF51735">
    <property type="entry name" value="NAD(P)-binding Rossmann-fold domains"/>
    <property type="match status" value="1"/>
</dbReference>
<protein>
    <submittedName>
        <fullName evidence="5">3-ketoacyl-ACP reductase</fullName>
    </submittedName>
</protein>
<dbReference type="InterPro" id="IPR036291">
    <property type="entry name" value="NAD(P)-bd_dom_sf"/>
</dbReference>
<organism evidence="5 6">
    <name type="scientific">Bacillus swezeyi</name>
    <dbReference type="NCBI Taxonomy" id="1925020"/>
    <lineage>
        <taxon>Bacteria</taxon>
        <taxon>Bacillati</taxon>
        <taxon>Bacillota</taxon>
        <taxon>Bacilli</taxon>
        <taxon>Bacillales</taxon>
        <taxon>Bacillaceae</taxon>
        <taxon>Bacillus</taxon>
    </lineage>
</organism>
<dbReference type="Pfam" id="PF00106">
    <property type="entry name" value="adh_short"/>
    <property type="match status" value="1"/>
</dbReference>
<evidence type="ECO:0000256" key="2">
    <source>
        <dbReference type="ARBA" id="ARBA00023002"/>
    </source>
</evidence>
<evidence type="ECO:0000259" key="4">
    <source>
        <dbReference type="SMART" id="SM00822"/>
    </source>
</evidence>
<keyword evidence="6" id="KW-1185">Reference proteome</keyword>
<evidence type="ECO:0000313" key="6">
    <source>
        <dbReference type="Proteomes" id="UP000187367"/>
    </source>
</evidence>
<proteinExistence type="inferred from homology"/>
<sequence length="246" mass="26043">MDMKNKTALVTGGGTGIGRAVSIALANRGVSIVVNYSRSKAEAEETVEMIKSEGGRAIAVKADVSQVSEVEDMFETAVQEFGTVDFLVNNASITRQIELGDLDAATEEVWDELFAVNVKGMFYCARAAAPFMKKNKQGAIVNVGSIAGLTGSGSSLPYAVSKAAVHGLTKSLAHALAPEIRVCSVAPGAVSTRWWEGHEEKMKRLSQKLPLGRVAEPEDIAMLICAVLEQEAITGQIITADCGQTL</sequence>
<keyword evidence="2" id="KW-0560">Oxidoreductase</keyword>
<dbReference type="PROSITE" id="PS00061">
    <property type="entry name" value="ADH_SHORT"/>
    <property type="match status" value="1"/>
</dbReference>
<dbReference type="GO" id="GO:0030497">
    <property type="term" value="P:fatty acid elongation"/>
    <property type="evidence" value="ECO:0007669"/>
    <property type="project" value="TreeGrafter"/>
</dbReference>
<dbReference type="EMBL" id="MTJL01000032">
    <property type="protein sequence ID" value="OMI02309.1"/>
    <property type="molecule type" value="Genomic_DNA"/>
</dbReference>
<comment type="caution">
    <text evidence="5">The sequence shown here is derived from an EMBL/GenBank/DDBJ whole genome shotgun (WGS) entry which is preliminary data.</text>
</comment>
<evidence type="ECO:0000313" key="5">
    <source>
        <dbReference type="EMBL" id="OMI02309.1"/>
    </source>
</evidence>
<accession>A0A1R1QFF5</accession>
<dbReference type="SMART" id="SM00822">
    <property type="entry name" value="PKS_KR"/>
    <property type="match status" value="1"/>
</dbReference>
<dbReference type="Gene3D" id="3.40.50.720">
    <property type="entry name" value="NAD(P)-binding Rossmann-like Domain"/>
    <property type="match status" value="1"/>
</dbReference>
<evidence type="ECO:0000256" key="3">
    <source>
        <dbReference type="RuleBase" id="RU000363"/>
    </source>
</evidence>
<dbReference type="PANTHER" id="PTHR42760">
    <property type="entry name" value="SHORT-CHAIN DEHYDROGENASES/REDUCTASES FAMILY MEMBER"/>
    <property type="match status" value="1"/>
</dbReference>